<dbReference type="EMBL" id="AGWA01000019">
    <property type="protein sequence ID" value="ENN90206.1"/>
    <property type="molecule type" value="Genomic_DNA"/>
</dbReference>
<sequence>MTIVRFIDGNSMTTQTDFLPQISSSGSTITRWRWVAIIISLLMACLAAIFIMLLSNAVDREIARLNTSSQLREQADLVLINLINMAAADRRYESTRREEDKAHFTNAARDLDDILDYTGLIVYSKPQWYEWFTAFKKEVETRKAIMIAHMVSLDSFSDPSVKLPPSPEISKLQVARLAQLMTNFINGDNTTRQKQRKDIAMMRAALTLAAIVAVVSTFISAYFVINRFRRDVRYLKTYQLLLHSENAALEARVKERTQELEKARNHAEKERQRVEMLLQDASHRIGNSLSTVSSLLALQLNRSKNEEVRSVLGAARDRIQTISTAHRRLRLCDDMETTLVAEFLSSVVHDVELAVPLELRENITIHTSFKDCQLSSRDATTLGIILGELLTNALKHAFPDQRCGNIYVSFIPQDNDQMILIVEDDGVGINNQNLEEKAGLGHLVVEQLCMQFGEKPSFETSDLGGTKVIIPLPKLKTRKANGSSFVS</sequence>
<keyword evidence="8" id="KW-0175">Coiled coil</keyword>
<dbReference type="SMART" id="SM00387">
    <property type="entry name" value="HATPase_c"/>
    <property type="match status" value="1"/>
</dbReference>
<reference evidence="11 12" key="1">
    <citation type="journal article" date="2013" name="PLoS Genet.">
        <title>A gene transfer agent and a dynamic repertoire of secretion systems hold the keys to the explosive radiation of the emerging pathogen Bartonella.</title>
        <authorList>
            <person name="Guy L."/>
            <person name="Nystedt B."/>
            <person name="Toft C."/>
            <person name="Zaremba-Niedzwiedzka K."/>
            <person name="Berglund E.C."/>
            <person name="Granberg F."/>
            <person name="Naslund K."/>
            <person name="Eriksson A.S."/>
            <person name="Andersson S.G."/>
        </authorList>
    </citation>
    <scope>NUCLEOTIDE SEQUENCE [LARGE SCALE GENOMIC DNA]</scope>
    <source>
        <strain evidence="11 12">91-4</strain>
    </source>
</reference>
<dbReference type="STRING" id="1094491.BBbe_11190"/>
<protein>
    <recommendedName>
        <fullName evidence="2">histidine kinase</fullName>
        <ecNumber evidence="2">2.7.13.3</ecNumber>
    </recommendedName>
</protein>
<evidence type="ECO:0000256" key="3">
    <source>
        <dbReference type="ARBA" id="ARBA00022553"/>
    </source>
</evidence>
<feature type="domain" description="Histidine kinase" evidence="10">
    <location>
        <begin position="280"/>
        <end position="476"/>
    </location>
</feature>
<dbReference type="InterPro" id="IPR003594">
    <property type="entry name" value="HATPase_dom"/>
</dbReference>
<dbReference type="Proteomes" id="UP000014038">
    <property type="component" value="Chromosome"/>
</dbReference>
<dbReference type="Pfam" id="PF02518">
    <property type="entry name" value="HATPase_c"/>
    <property type="match status" value="1"/>
</dbReference>
<dbReference type="SUPFAM" id="SSF55874">
    <property type="entry name" value="ATPase domain of HSP90 chaperone/DNA topoisomerase II/histidine kinase"/>
    <property type="match status" value="1"/>
</dbReference>
<keyword evidence="7" id="KW-0067">ATP-binding</keyword>
<proteinExistence type="predicted"/>
<evidence type="ECO:0000313" key="11">
    <source>
        <dbReference type="EMBL" id="ENN90206.1"/>
    </source>
</evidence>
<evidence type="ECO:0000256" key="1">
    <source>
        <dbReference type="ARBA" id="ARBA00000085"/>
    </source>
</evidence>
<evidence type="ECO:0000256" key="2">
    <source>
        <dbReference type="ARBA" id="ARBA00012438"/>
    </source>
</evidence>
<evidence type="ECO:0000256" key="6">
    <source>
        <dbReference type="ARBA" id="ARBA00022777"/>
    </source>
</evidence>
<keyword evidence="12" id="KW-1185">Reference proteome</keyword>
<dbReference type="Gene3D" id="3.30.565.10">
    <property type="entry name" value="Histidine kinase-like ATPase, C-terminal domain"/>
    <property type="match status" value="1"/>
</dbReference>
<feature type="coiled-coil region" evidence="8">
    <location>
        <begin position="246"/>
        <end position="284"/>
    </location>
</feature>
<dbReference type="PANTHER" id="PTHR41523:SF8">
    <property type="entry name" value="ETHYLENE RESPONSE SENSOR PROTEIN"/>
    <property type="match status" value="1"/>
</dbReference>
<keyword evidence="9" id="KW-0472">Membrane</keyword>
<keyword evidence="6 11" id="KW-0418">Kinase</keyword>
<gene>
    <name evidence="11" type="ORF">BBbe_11190</name>
</gene>
<dbReference type="EC" id="2.7.13.3" evidence="2"/>
<evidence type="ECO:0000256" key="5">
    <source>
        <dbReference type="ARBA" id="ARBA00022741"/>
    </source>
</evidence>
<comment type="caution">
    <text evidence="11">The sequence shown here is derived from an EMBL/GenBank/DDBJ whole genome shotgun (WGS) entry which is preliminary data.</text>
</comment>
<evidence type="ECO:0000259" key="10">
    <source>
        <dbReference type="PROSITE" id="PS50109"/>
    </source>
</evidence>
<dbReference type="eggNOG" id="COG3920">
    <property type="taxonomic scope" value="Bacteria"/>
</dbReference>
<dbReference type="InterPro" id="IPR005467">
    <property type="entry name" value="His_kinase_dom"/>
</dbReference>
<keyword evidence="5" id="KW-0547">Nucleotide-binding</keyword>
<dbReference type="GO" id="GO:0005524">
    <property type="term" value="F:ATP binding"/>
    <property type="evidence" value="ECO:0007669"/>
    <property type="project" value="UniProtKB-KW"/>
</dbReference>
<evidence type="ECO:0000256" key="9">
    <source>
        <dbReference type="SAM" id="Phobius"/>
    </source>
</evidence>
<accession>N6VAE6</accession>
<dbReference type="InterPro" id="IPR011495">
    <property type="entry name" value="Sig_transdc_His_kin_sub2_dim/P"/>
</dbReference>
<dbReference type="Pfam" id="PF07568">
    <property type="entry name" value="HisKA_2"/>
    <property type="match status" value="1"/>
</dbReference>
<dbReference type="AlphaFoldDB" id="N6VAE6"/>
<dbReference type="PROSITE" id="PS50109">
    <property type="entry name" value="HIS_KIN"/>
    <property type="match status" value="1"/>
</dbReference>
<evidence type="ECO:0000256" key="4">
    <source>
        <dbReference type="ARBA" id="ARBA00022679"/>
    </source>
</evidence>
<keyword evidence="3" id="KW-0597">Phosphoprotein</keyword>
<evidence type="ECO:0000256" key="8">
    <source>
        <dbReference type="SAM" id="Coils"/>
    </source>
</evidence>
<keyword evidence="4" id="KW-0808">Transferase</keyword>
<comment type="catalytic activity">
    <reaction evidence="1">
        <text>ATP + protein L-histidine = ADP + protein N-phospho-L-histidine.</text>
        <dbReference type="EC" id="2.7.13.3"/>
    </reaction>
</comment>
<evidence type="ECO:0000256" key="7">
    <source>
        <dbReference type="ARBA" id="ARBA00022840"/>
    </source>
</evidence>
<feature type="transmembrane region" description="Helical" evidence="9">
    <location>
        <begin position="204"/>
        <end position="225"/>
    </location>
</feature>
<organism evidence="11 12">
    <name type="scientific">Bartonella bovis 91-4</name>
    <dbReference type="NCBI Taxonomy" id="1094491"/>
    <lineage>
        <taxon>Bacteria</taxon>
        <taxon>Pseudomonadati</taxon>
        <taxon>Pseudomonadota</taxon>
        <taxon>Alphaproteobacteria</taxon>
        <taxon>Hyphomicrobiales</taxon>
        <taxon>Bartonellaceae</taxon>
        <taxon>Bartonella</taxon>
    </lineage>
</organism>
<keyword evidence="9" id="KW-1133">Transmembrane helix</keyword>
<dbReference type="InterPro" id="IPR036890">
    <property type="entry name" value="HATPase_C_sf"/>
</dbReference>
<dbReference type="PANTHER" id="PTHR41523">
    <property type="entry name" value="TWO-COMPONENT SYSTEM SENSOR PROTEIN"/>
    <property type="match status" value="1"/>
</dbReference>
<name>N6VAE6_9HYPH</name>
<keyword evidence="9" id="KW-0812">Transmembrane</keyword>
<dbReference type="PATRIC" id="fig|1094491.5.peg.1221"/>
<feature type="transmembrane region" description="Helical" evidence="9">
    <location>
        <begin position="34"/>
        <end position="54"/>
    </location>
</feature>
<evidence type="ECO:0000313" key="12">
    <source>
        <dbReference type="Proteomes" id="UP000014038"/>
    </source>
</evidence>
<dbReference type="HOGENOM" id="CLU_045942_0_0_5"/>
<dbReference type="GO" id="GO:0004673">
    <property type="term" value="F:protein histidine kinase activity"/>
    <property type="evidence" value="ECO:0007669"/>
    <property type="project" value="UniProtKB-EC"/>
</dbReference>